<organism evidence="1 2">
    <name type="scientific">Tropilaelaps mercedesae</name>
    <dbReference type="NCBI Taxonomy" id="418985"/>
    <lineage>
        <taxon>Eukaryota</taxon>
        <taxon>Metazoa</taxon>
        <taxon>Ecdysozoa</taxon>
        <taxon>Arthropoda</taxon>
        <taxon>Chelicerata</taxon>
        <taxon>Arachnida</taxon>
        <taxon>Acari</taxon>
        <taxon>Parasitiformes</taxon>
        <taxon>Mesostigmata</taxon>
        <taxon>Gamasina</taxon>
        <taxon>Dermanyssoidea</taxon>
        <taxon>Laelapidae</taxon>
        <taxon>Tropilaelaps</taxon>
    </lineage>
</organism>
<keyword evidence="2" id="KW-1185">Reference proteome</keyword>
<dbReference type="AlphaFoldDB" id="A0A1V9XQ62"/>
<accession>A0A1V9XQ62</accession>
<comment type="caution">
    <text evidence="1">The sequence shown here is derived from an EMBL/GenBank/DDBJ whole genome shotgun (WGS) entry which is preliminary data.</text>
</comment>
<dbReference type="Proteomes" id="UP000192247">
    <property type="component" value="Unassembled WGS sequence"/>
</dbReference>
<evidence type="ECO:0000313" key="1">
    <source>
        <dbReference type="EMBL" id="OQR75637.1"/>
    </source>
</evidence>
<evidence type="ECO:0000313" key="2">
    <source>
        <dbReference type="Proteomes" id="UP000192247"/>
    </source>
</evidence>
<proteinExistence type="predicted"/>
<protein>
    <submittedName>
        <fullName evidence="1">Uncharacterized protein</fullName>
    </submittedName>
</protein>
<gene>
    <name evidence="1" type="ORF">BIW11_03225</name>
</gene>
<reference evidence="1 2" key="1">
    <citation type="journal article" date="2017" name="Gigascience">
        <title>Draft genome of the honey bee ectoparasitic mite, Tropilaelaps mercedesae, is shaped by the parasitic life history.</title>
        <authorList>
            <person name="Dong X."/>
            <person name="Armstrong S.D."/>
            <person name="Xia D."/>
            <person name="Makepeace B.L."/>
            <person name="Darby A.C."/>
            <person name="Kadowaki T."/>
        </authorList>
    </citation>
    <scope>NUCLEOTIDE SEQUENCE [LARGE SCALE GENOMIC DNA]</scope>
    <source>
        <strain evidence="1">Wuxi-XJTLU</strain>
    </source>
</reference>
<dbReference type="InParanoid" id="A0A1V9XQ62"/>
<sequence length="303" mass="33748">MDAFLPSTDFELSENILAAYLKRKSSEVAKNLREAFSEDDFSSFKSNPCSVSELIARFSTRPEAAEEVSEGAVSNATLPLPSTGAKLKDINIHRNNFPKIGSFINFPVLSCLLNVCPVDLVCRCVSDEITCPVPVVSIHDGSSRRRAKQATTVSERITPNLHEYLPISKISIRKRLSQCSSPALRPPERHFDCRLRVSIVLLSLKMWTWMRFPKVGYRFESSCRALARPSEPTFSCPEKAAATIISEPSERSRVVSSGLPSWCSDSSPRDFINFIAKLARMVVLVVPRQTLVWGGASMMRFSV</sequence>
<name>A0A1V9XQ62_9ACAR</name>
<dbReference type="EMBL" id="MNPL01006055">
    <property type="protein sequence ID" value="OQR75637.1"/>
    <property type="molecule type" value="Genomic_DNA"/>
</dbReference>